<reference evidence="3 4" key="1">
    <citation type="submission" date="2021-01" db="EMBL/GenBank/DDBJ databases">
        <title>WGS of actinomycetes isolated from Thailand.</title>
        <authorList>
            <person name="Thawai C."/>
        </authorList>
    </citation>
    <scope>NUCLEOTIDE SEQUENCE [LARGE SCALE GENOMIC DNA]</scope>
    <source>
        <strain evidence="3 4">CH9-7</strain>
    </source>
</reference>
<dbReference type="EMBL" id="JAERRI010000017">
    <property type="protein sequence ID" value="MBL1093123.1"/>
    <property type="molecule type" value="Genomic_DNA"/>
</dbReference>
<organism evidence="3 4">
    <name type="scientific">Streptomyces siderophoricus</name>
    <dbReference type="NCBI Taxonomy" id="2802281"/>
    <lineage>
        <taxon>Bacteria</taxon>
        <taxon>Bacillati</taxon>
        <taxon>Actinomycetota</taxon>
        <taxon>Actinomycetes</taxon>
        <taxon>Kitasatosporales</taxon>
        <taxon>Streptomycetaceae</taxon>
        <taxon>Streptomyces</taxon>
    </lineage>
</organism>
<dbReference type="Pfam" id="PF18862">
    <property type="entry name" value="ApeA_NTD1"/>
    <property type="match status" value="1"/>
</dbReference>
<evidence type="ECO:0000313" key="4">
    <source>
        <dbReference type="Proteomes" id="UP000629371"/>
    </source>
</evidence>
<comment type="caution">
    <text evidence="3">The sequence shown here is derived from an EMBL/GenBank/DDBJ whole genome shotgun (WGS) entry which is preliminary data.</text>
</comment>
<feature type="domain" description="Apea-like HEPN" evidence="1">
    <location>
        <begin position="338"/>
        <end position="467"/>
    </location>
</feature>
<feature type="domain" description="ApeA N-terminal" evidence="2">
    <location>
        <begin position="16"/>
        <end position="308"/>
    </location>
</feature>
<dbReference type="Proteomes" id="UP000629371">
    <property type="component" value="Unassembled WGS sequence"/>
</dbReference>
<evidence type="ECO:0000259" key="1">
    <source>
        <dbReference type="Pfam" id="PF18739"/>
    </source>
</evidence>
<dbReference type="InterPro" id="IPR041229">
    <property type="entry name" value="HEPN_Apea"/>
</dbReference>
<name>A0ABS1MZA3_9ACTN</name>
<dbReference type="Pfam" id="PF18739">
    <property type="entry name" value="HEPN_Apea"/>
    <property type="match status" value="1"/>
</dbReference>
<dbReference type="InterPro" id="IPR041223">
    <property type="entry name" value="ApeA_NTD"/>
</dbReference>
<proteinExistence type="predicted"/>
<protein>
    <recommendedName>
        <fullName evidence="5">ApeA N-terminal domain-containing protein</fullName>
    </recommendedName>
</protein>
<accession>A0ABS1MZA3</accession>
<evidence type="ECO:0000259" key="2">
    <source>
        <dbReference type="Pfam" id="PF18862"/>
    </source>
</evidence>
<keyword evidence="4" id="KW-1185">Reference proteome</keyword>
<gene>
    <name evidence="3" type="ORF">JK360_27815</name>
</gene>
<sequence>MNLMGSEPLHLDASGEWAGLWWLPEDPGCRVPGVLRYEPGCGLTLSLIGAFEDRVTTTPAPGVLMVHEGRRTWEVIHGAADQREISLLGCFPVDGRRTFGARVKTPDKQSVAATTALIGAHVGSEDEAAFSTTEVSVEDLGHWAASSVFEGFLGTSGGRPDGNGTLSVKPVEVQSVEVDGTEFVLAHRYTLPFFDQRRGGTVGRMRDTAYIRITRREASSLRDAMNHARLIQDLIALATHRAAGMIWLRLKLAPDDAVSESGGLRPERNVDVLYSPSVVGKHDAKAAAHHRAFFTCEALPFEEIIPRWCDMHERLQSATNMVLGLRYAPARYVENNLLTAVGAAEVLHRGFDIDEPPIPSEVFQPMREAILAQVPEEHRERIRGFLRNDPTLRDRLYALAARPDQEALSMLVPDVDRWARRTTRARNDLAHEGRTRHHKPEELIAIVEVTTAVVILNLLNELGLPAERQREVVRDHPQLRATARNARDWLSTSGADS</sequence>
<evidence type="ECO:0000313" key="3">
    <source>
        <dbReference type="EMBL" id="MBL1093123.1"/>
    </source>
</evidence>
<evidence type="ECO:0008006" key="5">
    <source>
        <dbReference type="Google" id="ProtNLM"/>
    </source>
</evidence>